<keyword evidence="2" id="KW-1185">Reference proteome</keyword>
<organism evidence="1 2">
    <name type="scientific">Thermococcus onnurineus (strain NA1)</name>
    <dbReference type="NCBI Taxonomy" id="523850"/>
    <lineage>
        <taxon>Archaea</taxon>
        <taxon>Methanobacteriati</taxon>
        <taxon>Methanobacteriota</taxon>
        <taxon>Thermococci</taxon>
        <taxon>Thermococcales</taxon>
        <taxon>Thermococcaceae</taxon>
        <taxon>Thermococcus</taxon>
    </lineage>
</organism>
<name>B6YTN8_THEON</name>
<gene>
    <name evidence="1" type="ordered locus">TON_0440</name>
</gene>
<sequence>MPSSLRIPGEDTVKTKSWEVEIPHPWESLEVILSEPEKTLPFFPYFESISGDTVRFKVPRFIFDFGYEFKLAVGFRKMGAVYTFTGDKGVLTVTFEMIGNKLKITASWSGFGEMFMGKPLEIFAKGIAEAIRDFCNAQAACPVVAIAGEEGIVEHITPETAPALIKRISWELQGQDFTIEGVSEDGTILSATVKNGYLVQLAVRDAQGMETTIEAEVPVLELTSELFEGLPLREKFKIKVKRL</sequence>
<proteinExistence type="predicted"/>
<dbReference type="PATRIC" id="fig|523850.10.peg.442"/>
<accession>B6YTN8</accession>
<evidence type="ECO:0000313" key="1">
    <source>
        <dbReference type="EMBL" id="ACJ15925.1"/>
    </source>
</evidence>
<dbReference type="Proteomes" id="UP000002727">
    <property type="component" value="Chromosome"/>
</dbReference>
<protein>
    <submittedName>
        <fullName evidence="1">Uncharacterized protein</fullName>
    </submittedName>
</protein>
<dbReference type="EMBL" id="CP000855">
    <property type="protein sequence ID" value="ACJ15925.1"/>
    <property type="molecule type" value="Genomic_DNA"/>
</dbReference>
<dbReference type="KEGG" id="ton:TON_0440"/>
<dbReference type="AlphaFoldDB" id="B6YTN8"/>
<dbReference type="eggNOG" id="arCOG07265">
    <property type="taxonomic scope" value="Archaea"/>
</dbReference>
<evidence type="ECO:0000313" key="2">
    <source>
        <dbReference type="Proteomes" id="UP000002727"/>
    </source>
</evidence>
<reference evidence="1 2" key="1">
    <citation type="journal article" date="2008" name="J. Bacteriol.">
        <title>The complete genome sequence of Thermococcus onnurineus NA1 reveals a mixed heterotrophic and carboxydotrophic metabolism.</title>
        <authorList>
            <person name="Lee H.S."/>
            <person name="Kang S.G."/>
            <person name="Bae S.S."/>
            <person name="Lim J.K."/>
            <person name="Cho Y."/>
            <person name="Kim Y.J."/>
            <person name="Jeon J.H."/>
            <person name="Cha S.S."/>
            <person name="Kwon K.K."/>
            <person name="Kim H.T."/>
            <person name="Park C.J."/>
            <person name="Lee H.W."/>
            <person name="Kim S.I."/>
            <person name="Chun J."/>
            <person name="Colwell R.R."/>
            <person name="Kim S.J."/>
            <person name="Lee J.H."/>
        </authorList>
    </citation>
    <scope>NUCLEOTIDE SEQUENCE [LARGE SCALE GENOMIC DNA]</scope>
    <source>
        <strain evidence="1 2">NA1</strain>
    </source>
</reference>
<dbReference type="HOGENOM" id="CLU_1227719_0_0_2"/>